<evidence type="ECO:0000256" key="14">
    <source>
        <dbReference type="RuleBase" id="RU003901"/>
    </source>
</evidence>
<reference evidence="17 18" key="1">
    <citation type="journal article" date="2018" name="Genome Biol. Evol.">
        <title>Multiple Roots of Fruiting Body Formation in Amoebozoa.</title>
        <authorList>
            <person name="Hillmann F."/>
            <person name="Forbes G."/>
            <person name="Novohradska S."/>
            <person name="Ferling I."/>
            <person name="Riege K."/>
            <person name="Groth M."/>
            <person name="Westermann M."/>
            <person name="Marz M."/>
            <person name="Spaller T."/>
            <person name="Winckler T."/>
            <person name="Schaap P."/>
            <person name="Glockner G."/>
        </authorList>
    </citation>
    <scope>NUCLEOTIDE SEQUENCE [LARGE SCALE GENOMIC DNA]</scope>
    <source>
        <strain evidence="17 18">Jena</strain>
    </source>
</reference>
<evidence type="ECO:0000256" key="4">
    <source>
        <dbReference type="ARBA" id="ARBA00005785"/>
    </source>
</evidence>
<dbReference type="GO" id="GO:0000177">
    <property type="term" value="C:cytoplasmic exosome (RNase complex)"/>
    <property type="evidence" value="ECO:0007669"/>
    <property type="project" value="TreeGrafter"/>
</dbReference>
<dbReference type="Gene3D" id="2.40.50.140">
    <property type="entry name" value="Nucleic acid-binding proteins"/>
    <property type="match status" value="1"/>
</dbReference>
<keyword evidence="12" id="KW-0694">RNA-binding</keyword>
<dbReference type="InterPro" id="IPR022966">
    <property type="entry name" value="RNase_II/R_CS"/>
</dbReference>
<keyword evidence="5" id="KW-0963">Cytoplasm</keyword>
<evidence type="ECO:0000256" key="7">
    <source>
        <dbReference type="ARBA" id="ARBA00022722"/>
    </source>
</evidence>
<keyword evidence="10" id="KW-0269">Exonuclease</keyword>
<keyword evidence="8" id="KW-0378">Hydrolase</keyword>
<dbReference type="GO" id="GO:0004519">
    <property type="term" value="F:endonuclease activity"/>
    <property type="evidence" value="ECO:0007669"/>
    <property type="project" value="TreeGrafter"/>
</dbReference>
<protein>
    <recommendedName>
        <fullName evidence="19">Exosome complex exonuclease RRP44</fullName>
    </recommendedName>
</protein>
<dbReference type="Pfam" id="PF17216">
    <property type="entry name" value="Rrp44_CSD1"/>
    <property type="match status" value="1"/>
</dbReference>
<dbReference type="FunCoup" id="A0A2P6NK60">
    <property type="interactions" value="832"/>
</dbReference>
<dbReference type="EMBL" id="MDYQ01000065">
    <property type="protein sequence ID" value="PRP84343.1"/>
    <property type="molecule type" value="Genomic_DNA"/>
</dbReference>
<dbReference type="AlphaFoldDB" id="A0A2P6NK60"/>
<dbReference type="GO" id="GO:0016075">
    <property type="term" value="P:rRNA catabolic process"/>
    <property type="evidence" value="ECO:0007669"/>
    <property type="project" value="TreeGrafter"/>
</dbReference>
<dbReference type="GO" id="GO:0003723">
    <property type="term" value="F:RNA binding"/>
    <property type="evidence" value="ECO:0007669"/>
    <property type="project" value="UniProtKB-KW"/>
</dbReference>
<dbReference type="OrthoDB" id="372421at2759"/>
<evidence type="ECO:0000256" key="3">
    <source>
        <dbReference type="ARBA" id="ARBA00004496"/>
    </source>
</evidence>
<sequence>MLHNKSFMRKTKSGKVLKVVREHYLREDLPCGFVNCPRCQPILEENSQMIKLQTLSPQAQRLLVVDTNVVIRQIDALEHPKLMDVVIPKVVEEEVRHLNTKTHSRLRAIIDNKEKKFFLFDNEHHRETFVERLPGETPNDRNDKAIRTVALWYGSHQLLPVILITNDRLNKEAALAAGVNALTVLEYANEIRDSLPEWTDMLVVGQDQEEQNDAFTKKTEYPEHKSKNETEAGLKAGRYYQGPLRMNRDNYTEGNVPVEGLEDEILIQGLQNLNRAVNGDIVAVQLLPKEQWSRPSMRAVQKIEDNEDGEGVSEKDQNLMEEMRPSGIIVSIIKRNWKPYCGTIDSGSNGSQALFVPVNRQIPKIKIHTRQMENLKNKRIVVSIDAWDKNSKYPSGHYVRTLGPVGDINVETEVIMIQHDICYHPFTESVMNCLPSPDWIAENDPDFKNPTRRDLRHENICSVDPPGCTDIDDALHIKTLPNGNYEVGVHIADVTHFVHQDSAIDKEAAERSTTVYLVNKRIDMLPKLLGENLCSLRSNVDRFTFSVVWELTPEAEVVSVDYFKATINSKASLTYEQAQMRIDDKRLHDDISVGLRKLNALAKKLKQRRLDAGALELASTEIKFIRDQESQEPLDVEMYQLRETNSMVEEFMLLANVWVAEKIYESFPNFAILRRHPTPPKKNFEPMIDAAGKIGINIEVESSKALAESLDRAVVPKDPFVNKLLRILTTRCMTQAVYFSSGSVARDQFAHYGLAAPIYTHFTSPIRRYADDIVHRLLGCCIGVYTLSMDIDNNRITKLCQNINFRHTMAQHASRSSTELHTVVFFRGRVLQEDGYITRVKTNGFSVLVPKYGIESMVYVNTEEDSKDFVMDKITHQIKSVSLGDVAIGLMNKVESLLSSMHLNGNRFVWRSRSMRTESHCV</sequence>
<dbReference type="Gene3D" id="2.40.50.690">
    <property type="match status" value="1"/>
</dbReference>
<feature type="domain" description="PIN" evidence="15">
    <location>
        <begin position="61"/>
        <end position="172"/>
    </location>
</feature>
<evidence type="ECO:0000313" key="18">
    <source>
        <dbReference type="Proteomes" id="UP000241769"/>
    </source>
</evidence>
<dbReference type="Proteomes" id="UP000241769">
    <property type="component" value="Unassembled WGS sequence"/>
</dbReference>
<dbReference type="Gene3D" id="3.40.50.1010">
    <property type="entry name" value="5'-nuclease"/>
    <property type="match status" value="1"/>
</dbReference>
<dbReference type="PANTHER" id="PTHR23355">
    <property type="entry name" value="RIBONUCLEASE"/>
    <property type="match status" value="1"/>
</dbReference>
<dbReference type="GO" id="GO:0006364">
    <property type="term" value="P:rRNA processing"/>
    <property type="evidence" value="ECO:0007669"/>
    <property type="project" value="UniProtKB-KW"/>
</dbReference>
<evidence type="ECO:0008006" key="19">
    <source>
        <dbReference type="Google" id="ProtNLM"/>
    </source>
</evidence>
<dbReference type="InterPro" id="IPR041505">
    <property type="entry name" value="Dis3_CSD2"/>
</dbReference>
<dbReference type="Pfam" id="PF17849">
    <property type="entry name" value="OB_Dis3"/>
    <property type="match status" value="1"/>
</dbReference>
<keyword evidence="7" id="KW-0540">Nuclease</keyword>
<dbReference type="InterPro" id="IPR002716">
    <property type="entry name" value="PIN_dom"/>
</dbReference>
<keyword evidence="13" id="KW-0539">Nucleus</keyword>
<keyword evidence="6" id="KW-0698">rRNA processing</keyword>
<evidence type="ECO:0000256" key="2">
    <source>
        <dbReference type="ARBA" id="ARBA00004123"/>
    </source>
</evidence>
<dbReference type="InterPro" id="IPR001900">
    <property type="entry name" value="RNase_II/R"/>
</dbReference>
<name>A0A2P6NK60_9EUKA</name>
<keyword evidence="11" id="KW-0460">Magnesium</keyword>
<dbReference type="Gene3D" id="2.40.50.700">
    <property type="match status" value="1"/>
</dbReference>
<dbReference type="FunFam" id="2.40.50.700:FF:000004">
    <property type="entry name" value="Exosome complex exonuclease RRP44 homolog A"/>
    <property type="match status" value="1"/>
</dbReference>
<evidence type="ECO:0000259" key="16">
    <source>
        <dbReference type="SMART" id="SM00955"/>
    </source>
</evidence>
<dbReference type="GO" id="GO:0071031">
    <property type="term" value="P:nuclear mRNA surveillance of mRNA 3'-end processing"/>
    <property type="evidence" value="ECO:0007669"/>
    <property type="project" value="TreeGrafter"/>
</dbReference>
<evidence type="ECO:0000256" key="8">
    <source>
        <dbReference type="ARBA" id="ARBA00022801"/>
    </source>
</evidence>
<dbReference type="InterPro" id="IPR050180">
    <property type="entry name" value="RNR_Ribonuclease"/>
</dbReference>
<dbReference type="Pfam" id="PF00773">
    <property type="entry name" value="RNB"/>
    <property type="match status" value="1"/>
</dbReference>
<evidence type="ECO:0000256" key="9">
    <source>
        <dbReference type="ARBA" id="ARBA00022835"/>
    </source>
</evidence>
<keyword evidence="18" id="KW-1185">Reference proteome</keyword>
<dbReference type="Pfam" id="PF17215">
    <property type="entry name" value="Rrp44_S1"/>
    <property type="match status" value="1"/>
</dbReference>
<dbReference type="SUPFAM" id="SSF88723">
    <property type="entry name" value="PIN domain-like"/>
    <property type="match status" value="1"/>
</dbReference>
<dbReference type="SMART" id="SM00670">
    <property type="entry name" value="PINc"/>
    <property type="match status" value="1"/>
</dbReference>
<gene>
    <name evidence="17" type="ORF">PROFUN_07644</name>
</gene>
<keyword evidence="9" id="KW-0271">Exosome</keyword>
<dbReference type="STRING" id="1890364.A0A2P6NK60"/>
<feature type="domain" description="RNB" evidence="16">
    <location>
        <begin position="452"/>
        <end position="784"/>
    </location>
</feature>
<evidence type="ECO:0000256" key="10">
    <source>
        <dbReference type="ARBA" id="ARBA00022839"/>
    </source>
</evidence>
<dbReference type="InParanoid" id="A0A2P6NK60"/>
<accession>A0A2P6NK60</accession>
<dbReference type="GO" id="GO:0019899">
    <property type="term" value="F:enzyme binding"/>
    <property type="evidence" value="ECO:0007669"/>
    <property type="project" value="UniProtKB-ARBA"/>
</dbReference>
<dbReference type="CDD" id="cd09862">
    <property type="entry name" value="PIN_Rrp44-like"/>
    <property type="match status" value="1"/>
</dbReference>
<evidence type="ECO:0000256" key="1">
    <source>
        <dbReference type="ARBA" id="ARBA00001946"/>
    </source>
</evidence>
<dbReference type="InterPro" id="IPR033770">
    <property type="entry name" value="RRP44_S1"/>
</dbReference>
<dbReference type="GO" id="GO:0000175">
    <property type="term" value="F:3'-5'-RNA exonuclease activity"/>
    <property type="evidence" value="ECO:0007669"/>
    <property type="project" value="UniProtKB-ARBA"/>
</dbReference>
<dbReference type="FunFam" id="3.40.50.1010:FF:000021">
    <property type="entry name" value="DIS3-like exonuclease 1 isoform X1"/>
    <property type="match status" value="1"/>
</dbReference>
<dbReference type="PROSITE" id="PS01175">
    <property type="entry name" value="RIBONUCLEASE_II"/>
    <property type="match status" value="1"/>
</dbReference>
<dbReference type="Pfam" id="PF13638">
    <property type="entry name" value="PIN_4"/>
    <property type="match status" value="1"/>
</dbReference>
<organism evidence="17 18">
    <name type="scientific">Planoprotostelium fungivorum</name>
    <dbReference type="NCBI Taxonomy" id="1890364"/>
    <lineage>
        <taxon>Eukaryota</taxon>
        <taxon>Amoebozoa</taxon>
        <taxon>Evosea</taxon>
        <taxon>Variosea</taxon>
        <taxon>Cavosteliida</taxon>
        <taxon>Cavosteliaceae</taxon>
        <taxon>Planoprotostelium</taxon>
    </lineage>
</organism>
<evidence type="ECO:0000259" key="15">
    <source>
        <dbReference type="SMART" id="SM00670"/>
    </source>
</evidence>
<dbReference type="GO" id="GO:0000176">
    <property type="term" value="C:nuclear exosome (RNase complex)"/>
    <property type="evidence" value="ECO:0007669"/>
    <property type="project" value="TreeGrafter"/>
</dbReference>
<dbReference type="InterPro" id="IPR033771">
    <property type="entry name" value="Rrp44_CSD1"/>
</dbReference>
<dbReference type="InterPro" id="IPR029060">
    <property type="entry name" value="PIN-like_dom_sf"/>
</dbReference>
<dbReference type="InterPro" id="IPR012340">
    <property type="entry name" value="NA-bd_OB-fold"/>
</dbReference>
<comment type="caution">
    <text evidence="17">The sequence shown here is derived from an EMBL/GenBank/DDBJ whole genome shotgun (WGS) entry which is preliminary data.</text>
</comment>
<comment type="similarity">
    <text evidence="4 14">Belongs to the RNR ribonuclease family.</text>
</comment>
<evidence type="ECO:0000256" key="5">
    <source>
        <dbReference type="ARBA" id="ARBA00022490"/>
    </source>
</evidence>
<dbReference type="SUPFAM" id="SSF50249">
    <property type="entry name" value="Nucleic acid-binding proteins"/>
    <property type="match status" value="3"/>
</dbReference>
<evidence type="ECO:0000256" key="12">
    <source>
        <dbReference type="ARBA" id="ARBA00022884"/>
    </source>
</evidence>
<evidence type="ECO:0000256" key="11">
    <source>
        <dbReference type="ARBA" id="ARBA00022842"/>
    </source>
</evidence>
<proteinExistence type="inferred from homology"/>
<comment type="subcellular location">
    <subcellularLocation>
        <location evidence="3">Cytoplasm</location>
    </subcellularLocation>
    <subcellularLocation>
        <location evidence="2">Nucleus</location>
    </subcellularLocation>
</comment>
<evidence type="ECO:0000256" key="6">
    <source>
        <dbReference type="ARBA" id="ARBA00022552"/>
    </source>
</evidence>
<evidence type="ECO:0000256" key="13">
    <source>
        <dbReference type="ARBA" id="ARBA00023242"/>
    </source>
</evidence>
<comment type="cofactor">
    <cofactor evidence="1">
        <name>Mg(2+)</name>
        <dbReference type="ChEBI" id="CHEBI:18420"/>
    </cofactor>
</comment>
<dbReference type="PANTHER" id="PTHR23355:SF35">
    <property type="entry name" value="EXOSOME COMPLEX EXONUCLEASE RRP44"/>
    <property type="match status" value="1"/>
</dbReference>
<evidence type="ECO:0000313" key="17">
    <source>
        <dbReference type="EMBL" id="PRP84343.1"/>
    </source>
</evidence>
<dbReference type="SMART" id="SM00955">
    <property type="entry name" value="RNB"/>
    <property type="match status" value="1"/>
</dbReference>